<dbReference type="Pfam" id="PF00358">
    <property type="entry name" value="PTS_EIIA_1"/>
    <property type="match status" value="1"/>
</dbReference>
<evidence type="ECO:0000259" key="4">
    <source>
        <dbReference type="Pfam" id="PF00358"/>
    </source>
</evidence>
<dbReference type="InterPro" id="IPR001127">
    <property type="entry name" value="PTS_EIIA_1_perm"/>
</dbReference>
<dbReference type="EMBL" id="PIQF01000001">
    <property type="protein sequence ID" value="RUO77737.1"/>
    <property type="molecule type" value="Genomic_DNA"/>
</dbReference>
<keyword evidence="2" id="KW-0762">Sugar transport</keyword>
<protein>
    <recommendedName>
        <fullName evidence="4">PTS EIIA type-1 domain-containing protein</fullName>
    </recommendedName>
</protein>
<dbReference type="InterPro" id="IPR011055">
    <property type="entry name" value="Dup_hybrid_motif"/>
</dbReference>
<dbReference type="SUPFAM" id="SSF51261">
    <property type="entry name" value="Duplicated hybrid motif"/>
    <property type="match status" value="1"/>
</dbReference>
<evidence type="ECO:0000256" key="3">
    <source>
        <dbReference type="ARBA" id="ARBA00022679"/>
    </source>
</evidence>
<dbReference type="Proteomes" id="UP000287908">
    <property type="component" value="Unassembled WGS sequence"/>
</dbReference>
<dbReference type="GO" id="GO:0016740">
    <property type="term" value="F:transferase activity"/>
    <property type="evidence" value="ECO:0007669"/>
    <property type="project" value="UniProtKB-KW"/>
</dbReference>
<gene>
    <name evidence="5" type="ORF">CWI81_04465</name>
</gene>
<name>A0A432ZI97_9GAMM</name>
<keyword evidence="1" id="KW-0813">Transport</keyword>
<evidence type="ECO:0000313" key="5">
    <source>
        <dbReference type="EMBL" id="RUO77737.1"/>
    </source>
</evidence>
<organism evidence="5 6">
    <name type="scientific">Idiomarina seosinensis</name>
    <dbReference type="NCBI Taxonomy" id="281739"/>
    <lineage>
        <taxon>Bacteria</taxon>
        <taxon>Pseudomonadati</taxon>
        <taxon>Pseudomonadota</taxon>
        <taxon>Gammaproteobacteria</taxon>
        <taxon>Alteromonadales</taxon>
        <taxon>Idiomarinaceae</taxon>
        <taxon>Idiomarina</taxon>
    </lineage>
</organism>
<feature type="domain" description="PTS EIIA type-1" evidence="4">
    <location>
        <begin position="36"/>
        <end position="149"/>
    </location>
</feature>
<evidence type="ECO:0000313" key="6">
    <source>
        <dbReference type="Proteomes" id="UP000287908"/>
    </source>
</evidence>
<comment type="caution">
    <text evidence="5">The sequence shown here is derived from an EMBL/GenBank/DDBJ whole genome shotgun (WGS) entry which is preliminary data.</text>
</comment>
<keyword evidence="6" id="KW-1185">Reference proteome</keyword>
<evidence type="ECO:0000256" key="2">
    <source>
        <dbReference type="ARBA" id="ARBA00022597"/>
    </source>
</evidence>
<proteinExistence type="predicted"/>
<sequence>MSTDNVDTVAGPSKVCQDTIIFIIRAVIVLTELFPIFSPASGRIVTTNEPPSPMATNQIFGEGPLLEMSGSKLYAPFNGTITASSASGDFIRLRHDSGVTLTLIIGSGREFSHNPALQRLVKENHSIEGNQPLLAVNQPLLRAGNKQQRYLTLLLEVPTQFTSSKLNIRWRDSGAVSAKESPIFELEQESK</sequence>
<accession>A0A432ZI97</accession>
<dbReference type="Gene3D" id="2.70.70.10">
    <property type="entry name" value="Glucose Permease (Domain IIA)"/>
    <property type="match status" value="1"/>
</dbReference>
<evidence type="ECO:0000256" key="1">
    <source>
        <dbReference type="ARBA" id="ARBA00022448"/>
    </source>
</evidence>
<dbReference type="GO" id="GO:0009401">
    <property type="term" value="P:phosphoenolpyruvate-dependent sugar phosphotransferase system"/>
    <property type="evidence" value="ECO:0007669"/>
    <property type="project" value="InterPro"/>
</dbReference>
<keyword evidence="3" id="KW-0808">Transferase</keyword>
<reference evidence="5 6" key="1">
    <citation type="journal article" date="2011" name="Front. Microbiol.">
        <title>Genomic signatures of strain selection and enhancement in Bacillus atrophaeus var. globigii, a historical biowarfare simulant.</title>
        <authorList>
            <person name="Gibbons H.S."/>
            <person name="Broomall S.M."/>
            <person name="McNew L.A."/>
            <person name="Daligault H."/>
            <person name="Chapman C."/>
            <person name="Bruce D."/>
            <person name="Karavis M."/>
            <person name="Krepps M."/>
            <person name="McGregor P.A."/>
            <person name="Hong C."/>
            <person name="Park K.H."/>
            <person name="Akmal A."/>
            <person name="Feldman A."/>
            <person name="Lin J.S."/>
            <person name="Chang W.E."/>
            <person name="Higgs B.W."/>
            <person name="Demirev P."/>
            <person name="Lindquist J."/>
            <person name="Liem A."/>
            <person name="Fochler E."/>
            <person name="Read T.D."/>
            <person name="Tapia R."/>
            <person name="Johnson S."/>
            <person name="Bishop-Lilly K.A."/>
            <person name="Detter C."/>
            <person name="Han C."/>
            <person name="Sozhamannan S."/>
            <person name="Rosenzweig C.N."/>
            <person name="Skowronski E.W."/>
        </authorList>
    </citation>
    <scope>NUCLEOTIDE SEQUENCE [LARGE SCALE GENOMIC DNA]</scope>
    <source>
        <strain evidence="5 6">CL-SP19</strain>
    </source>
</reference>
<dbReference type="AlphaFoldDB" id="A0A432ZI97"/>